<dbReference type="GeneID" id="54403566"/>
<dbReference type="OrthoDB" id="5340163at2759"/>
<name>A0A6A6ATM2_9PLEO</name>
<protein>
    <recommendedName>
        <fullName evidence="3">DUF4238 domain-containing protein</fullName>
    </recommendedName>
</protein>
<evidence type="ECO:0000313" key="2">
    <source>
        <dbReference type="Proteomes" id="UP000799771"/>
    </source>
</evidence>
<dbReference type="Proteomes" id="UP000799771">
    <property type="component" value="Unassembled WGS sequence"/>
</dbReference>
<accession>A0A6A6ATM2</accession>
<gene>
    <name evidence="1" type="ORF">P153DRAFT_281296</name>
</gene>
<dbReference type="InterPro" id="IPR025332">
    <property type="entry name" value="DUF4238"/>
</dbReference>
<proteinExistence type="predicted"/>
<dbReference type="Pfam" id="PF14022">
    <property type="entry name" value="DUF4238"/>
    <property type="match status" value="1"/>
</dbReference>
<reference evidence="1" key="1">
    <citation type="journal article" date="2020" name="Stud. Mycol.">
        <title>101 Dothideomycetes genomes: a test case for predicting lifestyles and emergence of pathogens.</title>
        <authorList>
            <person name="Haridas S."/>
            <person name="Albert R."/>
            <person name="Binder M."/>
            <person name="Bloem J."/>
            <person name="Labutti K."/>
            <person name="Salamov A."/>
            <person name="Andreopoulos B."/>
            <person name="Baker S."/>
            <person name="Barry K."/>
            <person name="Bills G."/>
            <person name="Bluhm B."/>
            <person name="Cannon C."/>
            <person name="Castanera R."/>
            <person name="Culley D."/>
            <person name="Daum C."/>
            <person name="Ezra D."/>
            <person name="Gonzalez J."/>
            <person name="Henrissat B."/>
            <person name="Kuo A."/>
            <person name="Liang C."/>
            <person name="Lipzen A."/>
            <person name="Lutzoni F."/>
            <person name="Magnuson J."/>
            <person name="Mondo S."/>
            <person name="Nolan M."/>
            <person name="Ohm R."/>
            <person name="Pangilinan J."/>
            <person name="Park H.-J."/>
            <person name="Ramirez L."/>
            <person name="Alfaro M."/>
            <person name="Sun H."/>
            <person name="Tritt A."/>
            <person name="Yoshinaga Y."/>
            <person name="Zwiers L.-H."/>
            <person name="Turgeon B."/>
            <person name="Goodwin S."/>
            <person name="Spatafora J."/>
            <person name="Crous P."/>
            <person name="Grigoriev I."/>
        </authorList>
    </citation>
    <scope>NUCLEOTIDE SEQUENCE</scope>
    <source>
        <strain evidence="1">CBS 119687</strain>
    </source>
</reference>
<sequence>MPKQQPTTQYHHYIPQFLLSRFSHSGILEENGDGRKRWPEKMLSAASLDEDSPKIVEVRVRKTFGEQDMYKDEFASKDQMRIEKALGRIEARAGQIIKKAVDAYENGHGTVVLLRLEKDILRKFQFVMKYRSPIFFKRFNHQTADGYNSNDRTPFLEYMKSKNFKRPLDVWFHDLMAIIDEPMDPAGNWITKLADRIFPGDALWIFTNVRLMHLAFVTPSNESEEFILTGNAFGIHEGPVSCSANRRTGELTITMYTEFHILNVISPKLMMLLRSNLMPEPFEDKDESVRKQREAELNFHAAMHLDPEHARSLLADLPVAKARNSYTVVKKGCILLAKGADGVPRARDTFTFSFFRLESRHAQMLNAVMLDQAHNTKLIVFNSKSALRKALEFYLSMPTQANGMFSMKTISELPDDPMLILFRKLEQVARLLGSDVKAKYHI</sequence>
<dbReference type="AlphaFoldDB" id="A0A6A6ATM2"/>
<evidence type="ECO:0008006" key="3">
    <source>
        <dbReference type="Google" id="ProtNLM"/>
    </source>
</evidence>
<evidence type="ECO:0000313" key="1">
    <source>
        <dbReference type="EMBL" id="KAF2133901.1"/>
    </source>
</evidence>
<keyword evidence="2" id="KW-1185">Reference proteome</keyword>
<feature type="non-terminal residue" evidence="1">
    <location>
        <position position="442"/>
    </location>
</feature>
<organism evidence="1 2">
    <name type="scientific">Dothidotthia symphoricarpi CBS 119687</name>
    <dbReference type="NCBI Taxonomy" id="1392245"/>
    <lineage>
        <taxon>Eukaryota</taxon>
        <taxon>Fungi</taxon>
        <taxon>Dikarya</taxon>
        <taxon>Ascomycota</taxon>
        <taxon>Pezizomycotina</taxon>
        <taxon>Dothideomycetes</taxon>
        <taxon>Pleosporomycetidae</taxon>
        <taxon>Pleosporales</taxon>
        <taxon>Dothidotthiaceae</taxon>
        <taxon>Dothidotthia</taxon>
    </lineage>
</organism>
<dbReference type="EMBL" id="ML977498">
    <property type="protein sequence ID" value="KAF2133901.1"/>
    <property type="molecule type" value="Genomic_DNA"/>
</dbReference>
<dbReference type="RefSeq" id="XP_033528288.1">
    <property type="nucleotide sequence ID" value="XM_033663134.1"/>
</dbReference>